<dbReference type="EMBL" id="WQMT02000005">
    <property type="protein sequence ID" value="KAG9223449.1"/>
    <property type="molecule type" value="Genomic_DNA"/>
</dbReference>
<name>A0ACB7J0S8_PLECO</name>
<sequence length="251" mass="27793">MTSRSSFNVVSAPLSELADPPTRLMDAVAMDYFMIELIPTLRRSAAIATERRKKLEKEMVDAGLIPPPAPPPKVDKPRESQGPHDSVTSLTSKISKPPIDDEEEAVRVRLETIGMHVGANFSERCAFLTNESAASDLIRLCLNKPLFTETLDAIKFICKDIWVACWDKQVDNLRTNHRGVYVLQDNLFKPIARLSSWQGRADALRKSKIYVALPAGIIKGALSRLGIQATITPEINSLPQCTFQVKLPKGS</sequence>
<protein>
    <submittedName>
        <fullName evidence="1">Uncharacterized protein</fullName>
    </submittedName>
</protein>
<evidence type="ECO:0000313" key="1">
    <source>
        <dbReference type="EMBL" id="KAG9223449.1"/>
    </source>
</evidence>
<evidence type="ECO:0000313" key="2">
    <source>
        <dbReference type="Proteomes" id="UP000824881"/>
    </source>
</evidence>
<comment type="caution">
    <text evidence="1">The sequence shown here is derived from an EMBL/GenBank/DDBJ whole genome shotgun (WGS) entry which is preliminary data.</text>
</comment>
<dbReference type="Proteomes" id="UP000824881">
    <property type="component" value="Unassembled WGS sequence"/>
</dbReference>
<gene>
    <name evidence="1" type="ORF">CCMSSC00406_0006941</name>
</gene>
<keyword evidence="2" id="KW-1185">Reference proteome</keyword>
<organism evidence="1 2">
    <name type="scientific">Pleurotus cornucopiae</name>
    <name type="common">Cornucopia mushroom</name>
    <dbReference type="NCBI Taxonomy" id="5321"/>
    <lineage>
        <taxon>Eukaryota</taxon>
        <taxon>Fungi</taxon>
        <taxon>Dikarya</taxon>
        <taxon>Basidiomycota</taxon>
        <taxon>Agaricomycotina</taxon>
        <taxon>Agaricomycetes</taxon>
        <taxon>Agaricomycetidae</taxon>
        <taxon>Agaricales</taxon>
        <taxon>Pleurotineae</taxon>
        <taxon>Pleurotaceae</taxon>
        <taxon>Pleurotus</taxon>
    </lineage>
</organism>
<accession>A0ACB7J0S8</accession>
<proteinExistence type="predicted"/>
<reference evidence="1 2" key="1">
    <citation type="journal article" date="2021" name="Appl. Environ. Microbiol.">
        <title>Genetic linkage and physical mapping for an oyster mushroom Pleurotus cornucopiae and QTL analysis for the trait cap color.</title>
        <authorList>
            <person name="Zhang Y."/>
            <person name="Gao W."/>
            <person name="Sonnenberg A."/>
            <person name="Chen Q."/>
            <person name="Zhang J."/>
            <person name="Huang C."/>
        </authorList>
    </citation>
    <scope>NUCLEOTIDE SEQUENCE [LARGE SCALE GENOMIC DNA]</scope>
    <source>
        <strain evidence="1">CCMSSC00406</strain>
    </source>
</reference>